<dbReference type="GeneID" id="75576335"/>
<reference evidence="1" key="2">
    <citation type="journal article" date="2019" name="Gigascience">
        <title>High-quality Schistosoma haematobium genome achieved by single-molecule and long-range sequencing.</title>
        <authorList>
            <person name="Stroehlein A.J."/>
            <person name="Korhonen P.K."/>
            <person name="Chong T.M."/>
            <person name="Lim Y.L."/>
            <person name="Chan K.G."/>
            <person name="Webster B."/>
            <person name="Rollinson D."/>
            <person name="Brindley P.J."/>
            <person name="Gasser R.B."/>
            <person name="Young N.D."/>
        </authorList>
    </citation>
    <scope>NUCLEOTIDE SEQUENCE</scope>
</reference>
<proteinExistence type="predicted"/>
<evidence type="ECO:0000313" key="2">
    <source>
        <dbReference type="Proteomes" id="UP000471633"/>
    </source>
</evidence>
<reference evidence="1" key="4">
    <citation type="journal article" date="2022" name="PLoS Pathog.">
        <title>Chromosome-level genome of Schistosoma haematobium underpins genome-wide explorations of molecular variation.</title>
        <authorList>
            <person name="Stroehlein A.J."/>
            <person name="Korhonen P.K."/>
            <person name="Lee V.V."/>
            <person name="Ralph S.A."/>
            <person name="Mentink-Kane M."/>
            <person name="You H."/>
            <person name="McManus D.P."/>
            <person name="Tchuente L.T."/>
            <person name="Stothard J.R."/>
            <person name="Kaur P."/>
            <person name="Dudchenko O."/>
            <person name="Aiden E.L."/>
            <person name="Yang B."/>
            <person name="Yang H."/>
            <person name="Emery A.M."/>
            <person name="Webster B.L."/>
            <person name="Brindley P.J."/>
            <person name="Rollinson D."/>
            <person name="Chang B.C.H."/>
            <person name="Gasser R.B."/>
            <person name="Young N.D."/>
        </authorList>
    </citation>
    <scope>NUCLEOTIDE SEQUENCE</scope>
</reference>
<name>A0A922ILG4_SCHHA</name>
<reference evidence="1" key="3">
    <citation type="submission" date="2021-06" db="EMBL/GenBank/DDBJ databases">
        <title>Chromosome-level genome assembly for S. haematobium.</title>
        <authorList>
            <person name="Stroehlein A.J."/>
        </authorList>
    </citation>
    <scope>NUCLEOTIDE SEQUENCE</scope>
</reference>
<gene>
    <name evidence="1" type="ORF">MS3_00000363</name>
</gene>
<sequence>MLDWYCDSTYVQGSTEVPQQILKEHKIKTFYKTTNTLRNALVKITDKTPFVFIQNFVYRLGYIDFDALFYIGEFSREISTDVKEYLSYTKRPHNNPIELEILQVKSAITVHATLKKSSNRY</sequence>
<protein>
    <submittedName>
        <fullName evidence="1">Uncharacterized protein</fullName>
    </submittedName>
</protein>
<dbReference type="AlphaFoldDB" id="A0A922ILG4"/>
<evidence type="ECO:0000313" key="1">
    <source>
        <dbReference type="EMBL" id="KAH9582428.1"/>
    </source>
</evidence>
<comment type="caution">
    <text evidence="1">The sequence shown here is derived from an EMBL/GenBank/DDBJ whole genome shotgun (WGS) entry which is preliminary data.</text>
</comment>
<dbReference type="KEGG" id="shx:MS3_00000363"/>
<accession>A0A922ILG4</accession>
<dbReference type="Proteomes" id="UP000471633">
    <property type="component" value="Unassembled WGS sequence"/>
</dbReference>
<dbReference type="CTD" id="75576335"/>
<organism evidence="1 2">
    <name type="scientific">Schistosoma haematobium</name>
    <name type="common">Blood fluke</name>
    <dbReference type="NCBI Taxonomy" id="6185"/>
    <lineage>
        <taxon>Eukaryota</taxon>
        <taxon>Metazoa</taxon>
        <taxon>Spiralia</taxon>
        <taxon>Lophotrochozoa</taxon>
        <taxon>Platyhelminthes</taxon>
        <taxon>Trematoda</taxon>
        <taxon>Digenea</taxon>
        <taxon>Strigeidida</taxon>
        <taxon>Schistosomatoidea</taxon>
        <taxon>Schistosomatidae</taxon>
        <taxon>Schistosoma</taxon>
    </lineage>
</organism>
<keyword evidence="2" id="KW-1185">Reference proteome</keyword>
<dbReference type="RefSeq" id="XP_051065953.1">
    <property type="nucleotide sequence ID" value="XM_051208160.1"/>
</dbReference>
<dbReference type="EMBL" id="AMPZ03000005">
    <property type="protein sequence ID" value="KAH9582428.1"/>
    <property type="molecule type" value="Genomic_DNA"/>
</dbReference>
<reference evidence="1" key="1">
    <citation type="journal article" date="2012" name="Nat. Genet.">
        <title>Whole-genome sequence of Schistosoma haematobium.</title>
        <authorList>
            <person name="Young N.D."/>
            <person name="Jex A.R."/>
            <person name="Li B."/>
            <person name="Liu S."/>
            <person name="Yang L."/>
            <person name="Xiong Z."/>
            <person name="Li Y."/>
            <person name="Cantacessi C."/>
            <person name="Hall R.S."/>
            <person name="Xu X."/>
            <person name="Chen F."/>
            <person name="Wu X."/>
            <person name="Zerlotini A."/>
            <person name="Oliveira G."/>
            <person name="Hofmann A."/>
            <person name="Zhang G."/>
            <person name="Fang X."/>
            <person name="Kang Y."/>
            <person name="Campbell B.E."/>
            <person name="Loukas A."/>
            <person name="Ranganathan S."/>
            <person name="Rollinson D."/>
            <person name="Rinaldi G."/>
            <person name="Brindley P.J."/>
            <person name="Yang H."/>
            <person name="Wang J."/>
            <person name="Wang J."/>
            <person name="Gasser R.B."/>
        </authorList>
    </citation>
    <scope>NUCLEOTIDE SEQUENCE</scope>
</reference>